<comment type="similarity">
    <text evidence="1 7">Belongs to the peptidase C14A family.</text>
</comment>
<reference evidence="11" key="1">
    <citation type="submission" date="2023-08" db="EMBL/GenBank/DDBJ databases">
        <authorList>
            <person name="Alioto T."/>
            <person name="Alioto T."/>
            <person name="Gomez Garrido J."/>
        </authorList>
    </citation>
    <scope>NUCLEOTIDE SEQUENCE</scope>
</reference>
<dbReference type="PROSITE" id="PS50208">
    <property type="entry name" value="CASPASE_P20"/>
    <property type="match status" value="1"/>
</dbReference>
<evidence type="ECO:0000256" key="2">
    <source>
        <dbReference type="ARBA" id="ARBA00022670"/>
    </source>
</evidence>
<feature type="domain" description="Caspase family p20" evidence="9">
    <location>
        <begin position="105"/>
        <end position="225"/>
    </location>
</feature>
<dbReference type="InterPro" id="IPR001309">
    <property type="entry name" value="Pept_C14_p20"/>
</dbReference>
<dbReference type="GO" id="GO:0006508">
    <property type="term" value="P:proteolysis"/>
    <property type="evidence" value="ECO:0007669"/>
    <property type="project" value="UniProtKB-KW"/>
</dbReference>
<dbReference type="InterPro" id="IPR011029">
    <property type="entry name" value="DEATH-like_dom_sf"/>
</dbReference>
<dbReference type="PANTHER" id="PTHR47901">
    <property type="entry name" value="CASPASE RECRUITMENT DOMAIN-CONTAINING PROTEIN 18"/>
    <property type="match status" value="1"/>
</dbReference>
<dbReference type="GO" id="GO:0006915">
    <property type="term" value="P:apoptotic process"/>
    <property type="evidence" value="ECO:0007669"/>
    <property type="project" value="UniProtKB-KW"/>
</dbReference>
<accession>A0AA36BWG0</accession>
<dbReference type="PROSITE" id="PS50207">
    <property type="entry name" value="CASPASE_P10"/>
    <property type="match status" value="1"/>
</dbReference>
<sequence length="360" mass="41034">MSSEQGHHISQERFMQIRVDFKEHMDDIRSFLDFAVPSGLLTDRQEHEIKSKTNSDEQTRKLHDYIFKKLPYDSDKLMSALNESEHFKIFDLLDEVTVYPMKNKPHGRVILINNLKFDDGSKYNKRLGSEKDVEGITELFKAFNFEVRSYLNKTAEEMKDITTKEASESTASEDCFVMFFMSHGTVGNIIGTDGKELSYSIIHTILKESSQLKDKPKLIYVNTCQVKPMVDNVPKGTDASSTKENTCRSETQVKVDAECSSAGESNSEKEYIGQYFNVPDLYVTFATVPEGINYRTKESGTVFIKSLISVYETNKDRCDISSLSSDINSELSKECKEINMDQVSSCYSTLKRKVILRATD</sequence>
<feature type="domain" description="Caspase family p10" evidence="8">
    <location>
        <begin position="280"/>
        <end position="358"/>
    </location>
</feature>
<keyword evidence="5" id="KW-0788">Thiol protease</keyword>
<dbReference type="EMBL" id="OX597839">
    <property type="protein sequence ID" value="CAI9741478.1"/>
    <property type="molecule type" value="Genomic_DNA"/>
</dbReference>
<evidence type="ECO:0000313" key="11">
    <source>
        <dbReference type="EMBL" id="CAI9741478.1"/>
    </source>
</evidence>
<dbReference type="Pfam" id="PF00656">
    <property type="entry name" value="Peptidase_C14"/>
    <property type="match status" value="1"/>
</dbReference>
<dbReference type="InterPro" id="IPR011600">
    <property type="entry name" value="Pept_C14_caspase"/>
</dbReference>
<dbReference type="GO" id="GO:0004197">
    <property type="term" value="F:cysteine-type endopeptidase activity"/>
    <property type="evidence" value="ECO:0007669"/>
    <property type="project" value="InterPro"/>
</dbReference>
<evidence type="ECO:0000256" key="4">
    <source>
        <dbReference type="ARBA" id="ARBA00022801"/>
    </source>
</evidence>
<dbReference type="Proteomes" id="UP001162480">
    <property type="component" value="Chromosome 26"/>
</dbReference>
<keyword evidence="3" id="KW-0053">Apoptosis</keyword>
<evidence type="ECO:0000256" key="1">
    <source>
        <dbReference type="ARBA" id="ARBA00010134"/>
    </source>
</evidence>
<keyword evidence="6" id="KW-0865">Zymogen</keyword>
<evidence type="ECO:0000256" key="7">
    <source>
        <dbReference type="RuleBase" id="RU003971"/>
    </source>
</evidence>
<evidence type="ECO:0000313" key="12">
    <source>
        <dbReference type="Proteomes" id="UP001162480"/>
    </source>
</evidence>
<name>A0AA36BWG0_OCTVU</name>
<dbReference type="Gene3D" id="3.40.50.1460">
    <property type="match status" value="1"/>
</dbReference>
<dbReference type="AlphaFoldDB" id="A0AA36BWG0"/>
<keyword evidence="12" id="KW-1185">Reference proteome</keyword>
<dbReference type="PROSITE" id="PS50209">
    <property type="entry name" value="CARD"/>
    <property type="match status" value="1"/>
</dbReference>
<keyword evidence="4" id="KW-0378">Hydrolase</keyword>
<evidence type="ECO:0000256" key="3">
    <source>
        <dbReference type="ARBA" id="ARBA00022703"/>
    </source>
</evidence>
<evidence type="ECO:0000256" key="6">
    <source>
        <dbReference type="ARBA" id="ARBA00023145"/>
    </source>
</evidence>
<dbReference type="InterPro" id="IPR002398">
    <property type="entry name" value="Pept_C14"/>
</dbReference>
<organism evidence="11 12">
    <name type="scientific">Octopus vulgaris</name>
    <name type="common">Common octopus</name>
    <dbReference type="NCBI Taxonomy" id="6645"/>
    <lineage>
        <taxon>Eukaryota</taxon>
        <taxon>Metazoa</taxon>
        <taxon>Spiralia</taxon>
        <taxon>Lophotrochozoa</taxon>
        <taxon>Mollusca</taxon>
        <taxon>Cephalopoda</taxon>
        <taxon>Coleoidea</taxon>
        <taxon>Octopodiformes</taxon>
        <taxon>Octopoda</taxon>
        <taxon>Incirrata</taxon>
        <taxon>Octopodidae</taxon>
        <taxon>Octopus</taxon>
    </lineage>
</organism>
<dbReference type="Gene3D" id="1.10.533.10">
    <property type="entry name" value="Death Domain, Fas"/>
    <property type="match status" value="1"/>
</dbReference>
<dbReference type="InterPro" id="IPR029030">
    <property type="entry name" value="Caspase-like_dom_sf"/>
</dbReference>
<protein>
    <submittedName>
        <fullName evidence="11">Caspase-7-like</fullName>
    </submittedName>
</protein>
<evidence type="ECO:0000259" key="8">
    <source>
        <dbReference type="PROSITE" id="PS50207"/>
    </source>
</evidence>
<evidence type="ECO:0000259" key="9">
    <source>
        <dbReference type="PROSITE" id="PS50208"/>
    </source>
</evidence>
<dbReference type="InterPro" id="IPR015917">
    <property type="entry name" value="Pept_C14A"/>
</dbReference>
<proteinExistence type="inferred from homology"/>
<evidence type="ECO:0000259" key="10">
    <source>
        <dbReference type="PROSITE" id="PS50209"/>
    </source>
</evidence>
<evidence type="ECO:0000256" key="5">
    <source>
        <dbReference type="ARBA" id="ARBA00022807"/>
    </source>
</evidence>
<feature type="domain" description="CARD" evidence="10">
    <location>
        <begin position="6"/>
        <end position="96"/>
    </location>
</feature>
<dbReference type="SUPFAM" id="SSF52129">
    <property type="entry name" value="Caspase-like"/>
    <property type="match status" value="1"/>
</dbReference>
<dbReference type="PRINTS" id="PR00376">
    <property type="entry name" value="IL1BCENZYME"/>
</dbReference>
<dbReference type="SUPFAM" id="SSF47986">
    <property type="entry name" value="DEATH domain"/>
    <property type="match status" value="1"/>
</dbReference>
<dbReference type="InterPro" id="IPR001315">
    <property type="entry name" value="CARD"/>
</dbReference>
<dbReference type="InterPro" id="IPR002138">
    <property type="entry name" value="Pept_C14_p10"/>
</dbReference>
<keyword evidence="2" id="KW-0645">Protease</keyword>
<dbReference type="SMART" id="SM00115">
    <property type="entry name" value="CASc"/>
    <property type="match status" value="1"/>
</dbReference>
<dbReference type="PANTHER" id="PTHR47901:SF8">
    <property type="entry name" value="CASPASE-3"/>
    <property type="match status" value="1"/>
</dbReference>
<gene>
    <name evidence="11" type="ORF">OCTVUL_1B028821</name>
</gene>
<dbReference type="GO" id="GO:0042981">
    <property type="term" value="P:regulation of apoptotic process"/>
    <property type="evidence" value="ECO:0007669"/>
    <property type="project" value="InterPro"/>
</dbReference>
<dbReference type="CDD" id="cd01671">
    <property type="entry name" value="CARD"/>
    <property type="match status" value="1"/>
</dbReference>